<evidence type="ECO:0000256" key="2">
    <source>
        <dbReference type="ARBA" id="ARBA00023163"/>
    </source>
</evidence>
<evidence type="ECO:0000256" key="1">
    <source>
        <dbReference type="ARBA" id="ARBA00023015"/>
    </source>
</evidence>
<dbReference type="Pfam" id="PF08279">
    <property type="entry name" value="HTH_11"/>
    <property type="match status" value="1"/>
</dbReference>
<dbReference type="OrthoDB" id="9815009at2"/>
<protein>
    <submittedName>
        <fullName evidence="4">YafY family transcriptional regulator</fullName>
    </submittedName>
</protein>
<dbReference type="Pfam" id="PF25583">
    <property type="entry name" value="WCX"/>
    <property type="match status" value="1"/>
</dbReference>
<proteinExistence type="predicted"/>
<dbReference type="Gene3D" id="1.10.10.10">
    <property type="entry name" value="Winged helix-like DNA-binding domain superfamily/Winged helix DNA-binding domain"/>
    <property type="match status" value="1"/>
</dbReference>
<keyword evidence="5" id="KW-1185">Reference proteome</keyword>
<dbReference type="InterPro" id="IPR001034">
    <property type="entry name" value="DeoR_HTH"/>
</dbReference>
<dbReference type="InterPro" id="IPR028349">
    <property type="entry name" value="PafC-like"/>
</dbReference>
<dbReference type="InterPro" id="IPR036388">
    <property type="entry name" value="WH-like_DNA-bd_sf"/>
</dbReference>
<keyword evidence="2" id="KW-0804">Transcription</keyword>
<gene>
    <name evidence="4" type="ORF">FEM03_06410</name>
</gene>
<dbReference type="InterPro" id="IPR026881">
    <property type="entry name" value="WYL_dom"/>
</dbReference>
<dbReference type="SUPFAM" id="SSF46785">
    <property type="entry name" value="Winged helix' DNA-binding domain"/>
    <property type="match status" value="1"/>
</dbReference>
<dbReference type="GO" id="GO:0003700">
    <property type="term" value="F:DNA-binding transcription factor activity"/>
    <property type="evidence" value="ECO:0007669"/>
    <property type="project" value="InterPro"/>
</dbReference>
<dbReference type="PROSITE" id="PS51000">
    <property type="entry name" value="HTH_DEOR_2"/>
    <property type="match status" value="1"/>
</dbReference>
<keyword evidence="1" id="KW-0805">Transcription regulation</keyword>
<feature type="domain" description="HTH deoR-type" evidence="3">
    <location>
        <begin position="3"/>
        <end position="58"/>
    </location>
</feature>
<dbReference type="PIRSF" id="PIRSF016838">
    <property type="entry name" value="PafC"/>
    <property type="match status" value="1"/>
</dbReference>
<dbReference type="RefSeq" id="WP_138085360.1">
    <property type="nucleotide sequence ID" value="NZ_VAUV01000004.1"/>
</dbReference>
<dbReference type="Proteomes" id="UP000306196">
    <property type="component" value="Unassembled WGS sequence"/>
</dbReference>
<name>A0A5R8KHH3_9BACT</name>
<organism evidence="4 5">
    <name type="scientific">Phragmitibacter flavus</name>
    <dbReference type="NCBI Taxonomy" id="2576071"/>
    <lineage>
        <taxon>Bacteria</taxon>
        <taxon>Pseudomonadati</taxon>
        <taxon>Verrucomicrobiota</taxon>
        <taxon>Verrucomicrobiia</taxon>
        <taxon>Verrucomicrobiales</taxon>
        <taxon>Verrucomicrobiaceae</taxon>
        <taxon>Phragmitibacter</taxon>
    </lineage>
</organism>
<evidence type="ECO:0000259" key="3">
    <source>
        <dbReference type="PROSITE" id="PS51000"/>
    </source>
</evidence>
<sequence>MNRIDRLTGMILLLQGQRVITAEQVAAHFEISVRTVYRDLAALGEAGVPIVAEAGVGYSLMKGYHVPPVMFTEDEAAALFLSGEVTEQVADESLRGALRSALLKVKSVMPRERREYLNRLKHVVQVGQGARSQRREDEHRALMPLQQAVVRRQEVELRYDAGGRGEISSRTVEPLGLTFYGHHWHLVAFCRLRKDFRDFRLDRMVGWEVMPQCFAGHEEFSLKEFLKSVLEGLDTLPVTVVFERQVMDRVYREMPGTPLQVVEIRGGRVQVEMLTYSLEWTVGWLLSFGRGMEVVGPLGLRESVREVAQSMAEGHEPVDEKILIHS</sequence>
<dbReference type="InterPro" id="IPR013196">
    <property type="entry name" value="HTH_11"/>
</dbReference>
<dbReference type="PROSITE" id="PS52050">
    <property type="entry name" value="WYL"/>
    <property type="match status" value="1"/>
</dbReference>
<dbReference type="Pfam" id="PF13280">
    <property type="entry name" value="WYL"/>
    <property type="match status" value="1"/>
</dbReference>
<dbReference type="PANTHER" id="PTHR34580">
    <property type="match status" value="1"/>
</dbReference>
<dbReference type="AlphaFoldDB" id="A0A5R8KHH3"/>
<evidence type="ECO:0000313" key="4">
    <source>
        <dbReference type="EMBL" id="TLD71766.1"/>
    </source>
</evidence>
<dbReference type="InterPro" id="IPR057727">
    <property type="entry name" value="WCX_dom"/>
</dbReference>
<reference evidence="4 5" key="1">
    <citation type="submission" date="2019-05" db="EMBL/GenBank/DDBJ databases">
        <title>Verrucobacter flavum gen. nov., sp. nov. a new member of the family Verrucomicrobiaceae.</title>
        <authorList>
            <person name="Szuroczki S."/>
            <person name="Abbaszade G."/>
            <person name="Szabo A."/>
            <person name="Felfoldi T."/>
            <person name="Schumann P."/>
            <person name="Boka K."/>
            <person name="Keki Z."/>
            <person name="Toumi M."/>
            <person name="Toth E."/>
        </authorList>
    </citation>
    <scope>NUCLEOTIDE SEQUENCE [LARGE SCALE GENOMIC DNA]</scope>
    <source>
        <strain evidence="4 5">MG-N-17</strain>
    </source>
</reference>
<dbReference type="EMBL" id="VAUV01000004">
    <property type="protein sequence ID" value="TLD71766.1"/>
    <property type="molecule type" value="Genomic_DNA"/>
</dbReference>
<accession>A0A5R8KHH3</accession>
<evidence type="ECO:0000313" key="5">
    <source>
        <dbReference type="Proteomes" id="UP000306196"/>
    </source>
</evidence>
<comment type="caution">
    <text evidence="4">The sequence shown here is derived from an EMBL/GenBank/DDBJ whole genome shotgun (WGS) entry which is preliminary data.</text>
</comment>
<dbReference type="InterPro" id="IPR051534">
    <property type="entry name" value="CBASS_pafABC_assoc_protein"/>
</dbReference>
<dbReference type="InterPro" id="IPR036390">
    <property type="entry name" value="WH_DNA-bd_sf"/>
</dbReference>
<dbReference type="PANTHER" id="PTHR34580:SF1">
    <property type="entry name" value="PROTEIN PAFC"/>
    <property type="match status" value="1"/>
</dbReference>